<accession>A0A3S4Z8Z7</accession>
<reference evidence="1 2" key="1">
    <citation type="submission" date="2018-12" db="EMBL/GenBank/DDBJ databases">
        <authorList>
            <consortium name="Pathogen Informatics"/>
        </authorList>
    </citation>
    <scope>NUCLEOTIDE SEQUENCE [LARGE SCALE GENOMIC DNA]</scope>
    <source>
        <strain evidence="1 2">NCTC10951</strain>
    </source>
</reference>
<dbReference type="KEGG" id="avc:NCTC10951_01658"/>
<protein>
    <recommendedName>
        <fullName evidence="3">NTP pyrophosphohydrolase</fullName>
    </recommendedName>
</protein>
<dbReference type="RefSeq" id="WP_232022939.1">
    <property type="nucleotide sequence ID" value="NZ_JASPER010000135.1"/>
</dbReference>
<evidence type="ECO:0000313" key="2">
    <source>
        <dbReference type="Proteomes" id="UP000268658"/>
    </source>
</evidence>
<name>A0A3S4Z8Z7_ACTVI</name>
<gene>
    <name evidence="1" type="ORF">NCTC10951_01658</name>
</gene>
<organism evidence="1 2">
    <name type="scientific">Actinomyces viscosus</name>
    <dbReference type="NCBI Taxonomy" id="1656"/>
    <lineage>
        <taxon>Bacteria</taxon>
        <taxon>Bacillati</taxon>
        <taxon>Actinomycetota</taxon>
        <taxon>Actinomycetes</taxon>
        <taxon>Actinomycetales</taxon>
        <taxon>Actinomycetaceae</taxon>
        <taxon>Actinomyces</taxon>
    </lineage>
</organism>
<dbReference type="Proteomes" id="UP000268658">
    <property type="component" value="Chromosome"/>
</dbReference>
<evidence type="ECO:0000313" key="1">
    <source>
        <dbReference type="EMBL" id="VEI16402.1"/>
    </source>
</evidence>
<dbReference type="EMBL" id="LR134477">
    <property type="protein sequence ID" value="VEI16402.1"/>
    <property type="molecule type" value="Genomic_DNA"/>
</dbReference>
<evidence type="ECO:0008006" key="3">
    <source>
        <dbReference type="Google" id="ProtNLM"/>
    </source>
</evidence>
<sequence>MERRFTTWTVSPRFGLRNNFLTPQTPNIIFNEIKDQLESPKFLRLGGFFSFGVCALPEGVMWPEDVPKNDPSLNSYMQVAGVHEAMTVEVRVSDGGDSYTHYAVAREPVADPEAWATVSWDDGGPEPFRIQVHPEEVFTGEQAVPVFRAYIEDGALPPVELLRRLDV</sequence>
<dbReference type="AlphaFoldDB" id="A0A3S4Z8Z7"/>
<proteinExistence type="predicted"/>